<comment type="caution">
    <text evidence="1">The sequence shown here is derived from an EMBL/GenBank/DDBJ whole genome shotgun (WGS) entry which is preliminary data.</text>
</comment>
<reference evidence="1 2" key="1">
    <citation type="submission" date="2013-09" db="EMBL/GenBank/DDBJ databases">
        <title>Corchorus capsularis genome sequencing.</title>
        <authorList>
            <person name="Alam M."/>
            <person name="Haque M.S."/>
            <person name="Islam M.S."/>
            <person name="Emdad E.M."/>
            <person name="Islam M.M."/>
            <person name="Ahmed B."/>
            <person name="Halim A."/>
            <person name="Hossen Q.M.M."/>
            <person name="Hossain M.Z."/>
            <person name="Ahmed R."/>
            <person name="Khan M.M."/>
            <person name="Islam R."/>
            <person name="Rashid M.M."/>
            <person name="Khan S.A."/>
            <person name="Rahman M.S."/>
            <person name="Alam M."/>
        </authorList>
    </citation>
    <scope>NUCLEOTIDE SEQUENCE [LARGE SCALE GENOMIC DNA]</scope>
    <source>
        <strain evidence="2">cv. CVL-1</strain>
        <tissue evidence="1">Whole seedling</tissue>
    </source>
</reference>
<organism evidence="1 2">
    <name type="scientific">Corchorus capsularis</name>
    <name type="common">Jute</name>
    <dbReference type="NCBI Taxonomy" id="210143"/>
    <lineage>
        <taxon>Eukaryota</taxon>
        <taxon>Viridiplantae</taxon>
        <taxon>Streptophyta</taxon>
        <taxon>Embryophyta</taxon>
        <taxon>Tracheophyta</taxon>
        <taxon>Spermatophyta</taxon>
        <taxon>Magnoliopsida</taxon>
        <taxon>eudicotyledons</taxon>
        <taxon>Gunneridae</taxon>
        <taxon>Pentapetalae</taxon>
        <taxon>rosids</taxon>
        <taxon>malvids</taxon>
        <taxon>Malvales</taxon>
        <taxon>Malvaceae</taxon>
        <taxon>Grewioideae</taxon>
        <taxon>Apeibeae</taxon>
        <taxon>Corchorus</taxon>
    </lineage>
</organism>
<accession>A0A1R3HNG2</accession>
<dbReference type="Gramene" id="OMO71790">
    <property type="protein sequence ID" value="OMO71790"/>
    <property type="gene ID" value="CCACVL1_18069"/>
</dbReference>
<dbReference type="Proteomes" id="UP000188268">
    <property type="component" value="Unassembled WGS sequence"/>
</dbReference>
<sequence length="56" mass="6599">MEEERLTFSKFVLFVMDAPLKKQFWKQNFLLSKNSGSKQKVAVYGRSSEEARQVKK</sequence>
<evidence type="ECO:0000313" key="1">
    <source>
        <dbReference type="EMBL" id="OMO71790.1"/>
    </source>
</evidence>
<protein>
    <submittedName>
        <fullName evidence="1">Uncharacterized protein</fullName>
    </submittedName>
</protein>
<evidence type="ECO:0000313" key="2">
    <source>
        <dbReference type="Proteomes" id="UP000188268"/>
    </source>
</evidence>
<dbReference type="AlphaFoldDB" id="A0A1R3HNG2"/>
<keyword evidence="2" id="KW-1185">Reference proteome</keyword>
<proteinExistence type="predicted"/>
<name>A0A1R3HNG2_COCAP</name>
<dbReference type="EMBL" id="AWWV01011531">
    <property type="protein sequence ID" value="OMO71790.1"/>
    <property type="molecule type" value="Genomic_DNA"/>
</dbReference>
<gene>
    <name evidence="1" type="ORF">CCACVL1_18069</name>
</gene>